<feature type="region of interest" description="Disordered" evidence="1">
    <location>
        <begin position="1"/>
        <end position="26"/>
    </location>
</feature>
<evidence type="ECO:0000313" key="3">
    <source>
        <dbReference type="Proteomes" id="UP000677016"/>
    </source>
</evidence>
<protein>
    <submittedName>
        <fullName evidence="2">Uncharacterized protein</fullName>
    </submittedName>
</protein>
<name>A0A941DA87_9MICO</name>
<gene>
    <name evidence="2" type="ORF">KC207_10330</name>
</gene>
<dbReference type="EMBL" id="JAGSNF010000014">
    <property type="protein sequence ID" value="MBR7743685.1"/>
    <property type="molecule type" value="Genomic_DNA"/>
</dbReference>
<accession>A0A941DA87</accession>
<dbReference type="InterPro" id="IPR011009">
    <property type="entry name" value="Kinase-like_dom_sf"/>
</dbReference>
<evidence type="ECO:0000256" key="1">
    <source>
        <dbReference type="SAM" id="MobiDB-lite"/>
    </source>
</evidence>
<reference evidence="2" key="1">
    <citation type="submission" date="2021-04" db="EMBL/GenBank/DDBJ databases">
        <title>Phycicoccus avicenniae sp. nov., a novel endophytic actinomycetes isolated from branch of Avicennia mariana.</title>
        <authorList>
            <person name="Tuo L."/>
        </authorList>
    </citation>
    <scope>NUCLEOTIDE SEQUENCE</scope>
    <source>
        <strain evidence="2">BSK3Z-2</strain>
    </source>
</reference>
<feature type="compositionally biased region" description="Low complexity" evidence="1">
    <location>
        <begin position="8"/>
        <end position="25"/>
    </location>
</feature>
<proteinExistence type="predicted"/>
<organism evidence="2 3">
    <name type="scientific">Phycicoccus avicenniae</name>
    <dbReference type="NCBI Taxonomy" id="2828860"/>
    <lineage>
        <taxon>Bacteria</taxon>
        <taxon>Bacillati</taxon>
        <taxon>Actinomycetota</taxon>
        <taxon>Actinomycetes</taxon>
        <taxon>Micrococcales</taxon>
        <taxon>Intrasporangiaceae</taxon>
        <taxon>Phycicoccus</taxon>
    </lineage>
</organism>
<evidence type="ECO:0000313" key="2">
    <source>
        <dbReference type="EMBL" id="MBR7743685.1"/>
    </source>
</evidence>
<dbReference type="RefSeq" id="WP_211602948.1">
    <property type="nucleotide sequence ID" value="NZ_JAGSNF010000014.1"/>
</dbReference>
<keyword evidence="3" id="KW-1185">Reference proteome</keyword>
<dbReference type="Proteomes" id="UP000677016">
    <property type="component" value="Unassembled WGS sequence"/>
</dbReference>
<sequence>MAAKAETPAVGGSSGPGESSDPTSPMLETVARLFPGAEVSRSRGPSDGGFELAFFPSARWPNAVVPVGCPRAAARSVRRFSVADGPRPTLARLASAGALRVGIGAVRDRVVVRGGDDSVLDHLARVFGERVTVSIAIGTARANRKPVLQVFDDAGRTLGFAKVGVDATSRHHVGLEARNLALLEGRVPGGMSVPAVVDASTWADHLVLVMTAFSTRPQQPNARRVVPDRLMGEFSRAFGSERRELVGTPFWADLSLASTRLPPGDVARRVGSARAAVEERYGRLPVRTGAWHGDWTPWNMAWAGGTLQVWDFERFDRAGLVGLDALHYVVNERTQRLGPSARVVLDAVQDAGGGADGDAPTEVLAACYLASVAVRYLEGAAGDRTSGAHRRAELVTEALEEILDRPAPGGSRAT</sequence>
<dbReference type="SUPFAM" id="SSF56112">
    <property type="entry name" value="Protein kinase-like (PK-like)"/>
    <property type="match status" value="1"/>
</dbReference>
<dbReference type="AlphaFoldDB" id="A0A941DA87"/>
<comment type="caution">
    <text evidence="2">The sequence shown here is derived from an EMBL/GenBank/DDBJ whole genome shotgun (WGS) entry which is preliminary data.</text>
</comment>